<sequence length="158" mass="16825">MTNAQRENYGYGGMAVASLVLLLWLIPSYSPEYPGYGVPATLVPNLAAGFILLLALLGLARNMLKARRLRRSGEAAGAGAAPAAGGVAWGHLLRFMLPCALLMPAMSRLGFIPSGVAFMLLIQWFCGQRKPVVMALTALVPVLTVWALMRFGLGVPMP</sequence>
<dbReference type="RefSeq" id="WP_154508627.1">
    <property type="nucleotide sequence ID" value="NZ_JAXELC010000055.1"/>
</dbReference>
<comment type="caution">
    <text evidence="3">The sequence shown here is derived from an EMBL/GenBank/DDBJ whole genome shotgun (WGS) entry which is preliminary data.</text>
</comment>
<keyword evidence="1" id="KW-0472">Membrane</keyword>
<keyword evidence="4" id="KW-1185">Reference proteome</keyword>
<evidence type="ECO:0000259" key="2">
    <source>
        <dbReference type="Pfam" id="PF07331"/>
    </source>
</evidence>
<reference evidence="3 4" key="1">
    <citation type="submission" date="2019-09" db="EMBL/GenBank/DDBJ databases">
        <title>In-depth cultivation of the pig gut microbiome towards novel bacterial diversity and tailored functional studies.</title>
        <authorList>
            <person name="Wylensek D."/>
            <person name="Hitch T.C.A."/>
            <person name="Clavel T."/>
        </authorList>
    </citation>
    <scope>NUCLEOTIDE SEQUENCE [LARGE SCALE GENOMIC DNA]</scope>
    <source>
        <strain evidence="3 4">PG-178-WT-4</strain>
    </source>
</reference>
<name>A0A6L5XI91_9BACT</name>
<dbReference type="EMBL" id="VUMH01000001">
    <property type="protein sequence ID" value="MSS26829.1"/>
    <property type="molecule type" value="Genomic_DNA"/>
</dbReference>
<keyword evidence="1" id="KW-1133">Transmembrane helix</keyword>
<protein>
    <recommendedName>
        <fullName evidence="2">DUF1468 domain-containing protein</fullName>
    </recommendedName>
</protein>
<feature type="transmembrane region" description="Helical" evidence="1">
    <location>
        <begin position="109"/>
        <end position="126"/>
    </location>
</feature>
<accession>A0A6L5XI91</accession>
<evidence type="ECO:0000313" key="4">
    <source>
        <dbReference type="Proteomes" id="UP000477488"/>
    </source>
</evidence>
<dbReference type="Proteomes" id="UP000477488">
    <property type="component" value="Unassembled WGS sequence"/>
</dbReference>
<dbReference type="InterPro" id="IPR009936">
    <property type="entry name" value="DUF1468"/>
</dbReference>
<dbReference type="Pfam" id="PF07331">
    <property type="entry name" value="TctB"/>
    <property type="match status" value="1"/>
</dbReference>
<feature type="domain" description="DUF1468" evidence="2">
    <location>
        <begin position="19"/>
        <end position="158"/>
    </location>
</feature>
<proteinExistence type="predicted"/>
<feature type="transmembrane region" description="Helical" evidence="1">
    <location>
        <begin position="46"/>
        <end position="64"/>
    </location>
</feature>
<keyword evidence="1" id="KW-0812">Transmembrane</keyword>
<organism evidence="3 4">
    <name type="scientific">Desulfovibrio porci</name>
    <dbReference type="NCBI Taxonomy" id="2605782"/>
    <lineage>
        <taxon>Bacteria</taxon>
        <taxon>Pseudomonadati</taxon>
        <taxon>Thermodesulfobacteriota</taxon>
        <taxon>Desulfovibrionia</taxon>
        <taxon>Desulfovibrionales</taxon>
        <taxon>Desulfovibrionaceae</taxon>
        <taxon>Desulfovibrio</taxon>
    </lineage>
</organism>
<feature type="transmembrane region" description="Helical" evidence="1">
    <location>
        <begin position="9"/>
        <end position="26"/>
    </location>
</feature>
<feature type="transmembrane region" description="Helical" evidence="1">
    <location>
        <begin position="76"/>
        <end position="97"/>
    </location>
</feature>
<evidence type="ECO:0000256" key="1">
    <source>
        <dbReference type="SAM" id="Phobius"/>
    </source>
</evidence>
<dbReference type="AlphaFoldDB" id="A0A6L5XI91"/>
<evidence type="ECO:0000313" key="3">
    <source>
        <dbReference type="EMBL" id="MSS26829.1"/>
    </source>
</evidence>
<feature type="transmembrane region" description="Helical" evidence="1">
    <location>
        <begin position="133"/>
        <end position="153"/>
    </location>
</feature>
<gene>
    <name evidence="3" type="ORF">FYJ44_01965</name>
</gene>